<evidence type="ECO:0008006" key="3">
    <source>
        <dbReference type="Google" id="ProtNLM"/>
    </source>
</evidence>
<name>A0ABT9UGU9_9MICC</name>
<sequence>MTSWLPGSGICLPRQSRRRSGAASCRLEGIVLRCPYAVIMKAHIGGAALAACLLILTGCASPQAASSATSPTPTATPTPTPTASIAQFASIITEHETDWRDYEEKIGTCAFASIGKTPTDFAKRTACRFTAQTVTVTAKTAAREMRALPKPPTEIDALVTRTLTSLDRLGKNDATTACKDTESDSCDAAETQANGDIRPLISVLDAWKPYTR</sequence>
<accession>A0ABT9UGU9</accession>
<comment type="caution">
    <text evidence="1">The sequence shown here is derived from an EMBL/GenBank/DDBJ whole genome shotgun (WGS) entry which is preliminary data.</text>
</comment>
<reference evidence="1 2" key="1">
    <citation type="submission" date="2023-07" db="EMBL/GenBank/DDBJ databases">
        <title>Sorghum-associated microbial communities from plants grown in Nebraska, USA.</title>
        <authorList>
            <person name="Schachtman D."/>
        </authorList>
    </citation>
    <scope>NUCLEOTIDE SEQUENCE [LARGE SCALE GENOMIC DNA]</scope>
    <source>
        <strain evidence="1 2">DS994</strain>
    </source>
</reference>
<evidence type="ECO:0000313" key="1">
    <source>
        <dbReference type="EMBL" id="MDQ0117459.1"/>
    </source>
</evidence>
<protein>
    <recommendedName>
        <fullName evidence="3">Lipoprotein</fullName>
    </recommendedName>
</protein>
<keyword evidence="2" id="KW-1185">Reference proteome</keyword>
<organism evidence="1 2">
    <name type="scientific">Pseudarthrobacter defluvii</name>
    <dbReference type="NCBI Taxonomy" id="410837"/>
    <lineage>
        <taxon>Bacteria</taxon>
        <taxon>Bacillati</taxon>
        <taxon>Actinomycetota</taxon>
        <taxon>Actinomycetes</taxon>
        <taxon>Micrococcales</taxon>
        <taxon>Micrococcaceae</taxon>
        <taxon>Pseudarthrobacter</taxon>
    </lineage>
</organism>
<proteinExistence type="predicted"/>
<dbReference type="Proteomes" id="UP001226389">
    <property type="component" value="Unassembled WGS sequence"/>
</dbReference>
<gene>
    <name evidence="1" type="ORF">J2T22_000629</name>
</gene>
<evidence type="ECO:0000313" key="2">
    <source>
        <dbReference type="Proteomes" id="UP001226389"/>
    </source>
</evidence>
<dbReference type="EMBL" id="JAUSSY010000002">
    <property type="protein sequence ID" value="MDQ0117459.1"/>
    <property type="molecule type" value="Genomic_DNA"/>
</dbReference>